<keyword evidence="2" id="KW-1185">Reference proteome</keyword>
<reference evidence="1" key="1">
    <citation type="submission" date="2022-08" db="UniProtKB">
        <authorList>
            <consortium name="EnsemblMetazoa"/>
        </authorList>
    </citation>
    <scope>IDENTIFICATION</scope>
    <source>
        <strain evidence="1">Israel</strain>
    </source>
</reference>
<dbReference type="OrthoDB" id="6744902at2759"/>
<dbReference type="KEGG" id="ppap:129805459"/>
<dbReference type="EMBL" id="AJVK01002547">
    <property type="status" value="NOT_ANNOTATED_CDS"/>
    <property type="molecule type" value="Genomic_DNA"/>
</dbReference>
<dbReference type="RefSeq" id="XP_055709351.1">
    <property type="nucleotide sequence ID" value="XM_055853376.1"/>
</dbReference>
<sequence length="206" mass="22119">MFPGTYRNPQTTPSPQPMSPATPGTPAYQVPNVVPAFASQPPHVQPPNYEMEFAGNYPSHFHSPGAFPPPSQQPLQPTPQWNVLSQAKPPAQLNNLSLMTPAPQAAEAVPATYNGDSATNLSNLLMDMDSQQLTQLNSAELSGLSLSLLDGHFPASASEAAAQVKQEAVARMDAEQDNMTDSFTKLTTATLNEITNLGNMYNRNNN</sequence>
<name>A0A1B0D1C5_PHLPP</name>
<dbReference type="Proteomes" id="UP000092462">
    <property type="component" value="Unassembled WGS sequence"/>
</dbReference>
<protein>
    <submittedName>
        <fullName evidence="1">Uncharacterized protein</fullName>
    </submittedName>
</protein>
<organism evidence="1 2">
    <name type="scientific">Phlebotomus papatasi</name>
    <name type="common">Sandfly</name>
    <dbReference type="NCBI Taxonomy" id="29031"/>
    <lineage>
        <taxon>Eukaryota</taxon>
        <taxon>Metazoa</taxon>
        <taxon>Ecdysozoa</taxon>
        <taxon>Arthropoda</taxon>
        <taxon>Hexapoda</taxon>
        <taxon>Insecta</taxon>
        <taxon>Pterygota</taxon>
        <taxon>Neoptera</taxon>
        <taxon>Endopterygota</taxon>
        <taxon>Diptera</taxon>
        <taxon>Nematocera</taxon>
        <taxon>Psychodoidea</taxon>
        <taxon>Psychodidae</taxon>
        <taxon>Phlebotomus</taxon>
        <taxon>Phlebotomus</taxon>
    </lineage>
</organism>
<dbReference type="VEuPathDB" id="VectorBase:PPAPM1_008247"/>
<proteinExistence type="predicted"/>
<dbReference type="VEuPathDB" id="VectorBase:PPAI001148"/>
<dbReference type="AlphaFoldDB" id="A0A1B0D1C5"/>
<evidence type="ECO:0000313" key="2">
    <source>
        <dbReference type="Proteomes" id="UP000092462"/>
    </source>
</evidence>
<evidence type="ECO:0000313" key="1">
    <source>
        <dbReference type="EnsemblMetazoa" id="PPAI001148-PA"/>
    </source>
</evidence>
<dbReference type="EnsemblMetazoa" id="PPAI001148-RA">
    <property type="protein sequence ID" value="PPAI001148-PA"/>
    <property type="gene ID" value="PPAI001148"/>
</dbReference>
<dbReference type="GeneID" id="129805459"/>
<accession>A0A1B0D1C5</accession>